<sequence>LQQQDYYMCWVDACPDARTALGVRESVDE</sequence>
<gene>
    <name evidence="1" type="ORF">S06H3_62577</name>
</gene>
<name>X1R1J4_9ZZZZ</name>
<organism evidence="1">
    <name type="scientific">marine sediment metagenome</name>
    <dbReference type="NCBI Taxonomy" id="412755"/>
    <lineage>
        <taxon>unclassified sequences</taxon>
        <taxon>metagenomes</taxon>
        <taxon>ecological metagenomes</taxon>
    </lineage>
</organism>
<dbReference type="AlphaFoldDB" id="X1R1J4"/>
<protein>
    <submittedName>
        <fullName evidence="1">Uncharacterized protein</fullName>
    </submittedName>
</protein>
<evidence type="ECO:0000313" key="1">
    <source>
        <dbReference type="EMBL" id="GAI49434.1"/>
    </source>
</evidence>
<dbReference type="EMBL" id="BARV01041297">
    <property type="protein sequence ID" value="GAI49434.1"/>
    <property type="molecule type" value="Genomic_DNA"/>
</dbReference>
<comment type="caution">
    <text evidence="1">The sequence shown here is derived from an EMBL/GenBank/DDBJ whole genome shotgun (WGS) entry which is preliminary data.</text>
</comment>
<proteinExistence type="predicted"/>
<reference evidence="1" key="1">
    <citation type="journal article" date="2014" name="Front. Microbiol.">
        <title>High frequency of phylogenetically diverse reductive dehalogenase-homologous genes in deep subseafloor sedimentary metagenomes.</title>
        <authorList>
            <person name="Kawai M."/>
            <person name="Futagami T."/>
            <person name="Toyoda A."/>
            <person name="Takaki Y."/>
            <person name="Nishi S."/>
            <person name="Hori S."/>
            <person name="Arai W."/>
            <person name="Tsubouchi T."/>
            <person name="Morono Y."/>
            <person name="Uchiyama I."/>
            <person name="Ito T."/>
            <person name="Fujiyama A."/>
            <person name="Inagaki F."/>
            <person name="Takami H."/>
        </authorList>
    </citation>
    <scope>NUCLEOTIDE SEQUENCE</scope>
    <source>
        <strain evidence="1">Expedition CK06-06</strain>
    </source>
</reference>
<accession>X1R1J4</accession>
<feature type="non-terminal residue" evidence="1">
    <location>
        <position position="1"/>
    </location>
</feature>